<evidence type="ECO:0000313" key="4">
    <source>
        <dbReference type="Proteomes" id="UP000694843"/>
    </source>
</evidence>
<dbReference type="Proteomes" id="UP000694843">
    <property type="component" value="Unplaced"/>
</dbReference>
<evidence type="ECO:0000256" key="3">
    <source>
        <dbReference type="ARBA" id="ARBA00030733"/>
    </source>
</evidence>
<dbReference type="PANTHER" id="PTHR31905">
    <property type="entry name" value="COILED-COIL DOMAIN-CONTAINING PROTEIN 58"/>
    <property type="match status" value="1"/>
</dbReference>
<sequence length="138" mass="16254">MAARQVTNCEDVQYLLRNLRVVDDKIIYALNLATPTQSFRDAIDPAVKCKQLFEELAANYKERSQLLERCLEQTTTRLTELRSIDPSTDTSINNRIKSERSKVRELRNEIAIEEILRERGRKVFSERCFPHYRGYEGW</sequence>
<evidence type="ECO:0000313" key="5">
    <source>
        <dbReference type="RefSeq" id="XP_018017047.1"/>
    </source>
</evidence>
<dbReference type="GO" id="GO:0005758">
    <property type="term" value="C:mitochondrial intermembrane space"/>
    <property type="evidence" value="ECO:0007669"/>
    <property type="project" value="InterPro"/>
</dbReference>
<dbReference type="AlphaFoldDB" id="A0A8B7NTK6"/>
<keyword evidence="4" id="KW-1185">Reference proteome</keyword>
<dbReference type="RefSeq" id="XP_018017047.1">
    <property type="nucleotide sequence ID" value="XM_018161558.2"/>
</dbReference>
<protein>
    <recommendedName>
        <fullName evidence="2">Protein MIX23</fullName>
    </recommendedName>
    <alternativeName>
        <fullName evidence="3">Coiled-coil domain-containing protein 58</fullName>
    </alternativeName>
</protein>
<name>A0A8B7NTK6_HYAAZ</name>
<dbReference type="OMA" id="CRYFEPP"/>
<evidence type="ECO:0000256" key="2">
    <source>
        <dbReference type="ARBA" id="ARBA00024228"/>
    </source>
</evidence>
<dbReference type="KEGG" id="hazt:108673694"/>
<comment type="similarity">
    <text evidence="1">Belongs to the MIX23 family.</text>
</comment>
<dbReference type="CTD" id="40159"/>
<dbReference type="OrthoDB" id="5593818at2759"/>
<dbReference type="PANTHER" id="PTHR31905:SF2">
    <property type="entry name" value="PROTEIN MIX23"/>
    <property type="match status" value="1"/>
</dbReference>
<gene>
    <name evidence="5" type="primary">LOC108673694</name>
</gene>
<dbReference type="InterPro" id="IPR019171">
    <property type="entry name" value="MIX23"/>
</dbReference>
<dbReference type="GeneID" id="108673694"/>
<dbReference type="Pfam" id="PF09774">
    <property type="entry name" value="MIX23"/>
    <property type="match status" value="1"/>
</dbReference>
<organism evidence="4 5">
    <name type="scientific">Hyalella azteca</name>
    <name type="common">Amphipod</name>
    <dbReference type="NCBI Taxonomy" id="294128"/>
    <lineage>
        <taxon>Eukaryota</taxon>
        <taxon>Metazoa</taxon>
        <taxon>Ecdysozoa</taxon>
        <taxon>Arthropoda</taxon>
        <taxon>Crustacea</taxon>
        <taxon>Multicrustacea</taxon>
        <taxon>Malacostraca</taxon>
        <taxon>Eumalacostraca</taxon>
        <taxon>Peracarida</taxon>
        <taxon>Amphipoda</taxon>
        <taxon>Senticaudata</taxon>
        <taxon>Talitrida</taxon>
        <taxon>Talitroidea</taxon>
        <taxon>Hyalellidae</taxon>
        <taxon>Hyalella</taxon>
    </lineage>
</organism>
<proteinExistence type="inferred from homology"/>
<reference evidence="5" key="1">
    <citation type="submission" date="2025-08" db="UniProtKB">
        <authorList>
            <consortium name="RefSeq"/>
        </authorList>
    </citation>
    <scope>IDENTIFICATION</scope>
    <source>
        <tissue evidence="5">Whole organism</tissue>
    </source>
</reference>
<evidence type="ECO:0000256" key="1">
    <source>
        <dbReference type="ARBA" id="ARBA00024204"/>
    </source>
</evidence>
<accession>A0A8B7NTK6</accession>